<protein>
    <submittedName>
        <fullName evidence="1">Uncharacterized protein</fullName>
    </submittedName>
</protein>
<evidence type="ECO:0000313" key="2">
    <source>
        <dbReference type="Proteomes" id="UP001638806"/>
    </source>
</evidence>
<organism evidence="1 2">
    <name type="scientific">Purpureocillium lilacinum</name>
    <name type="common">Paecilomyces lilacinus</name>
    <dbReference type="NCBI Taxonomy" id="33203"/>
    <lineage>
        <taxon>Eukaryota</taxon>
        <taxon>Fungi</taxon>
        <taxon>Dikarya</taxon>
        <taxon>Ascomycota</taxon>
        <taxon>Pezizomycotina</taxon>
        <taxon>Sordariomycetes</taxon>
        <taxon>Hypocreomycetidae</taxon>
        <taxon>Hypocreales</taxon>
        <taxon>Ophiocordycipitaceae</taxon>
        <taxon>Purpureocillium</taxon>
    </lineage>
</organism>
<dbReference type="EMBL" id="JBGNUJ010000003">
    <property type="protein sequence ID" value="KAL3962161.1"/>
    <property type="molecule type" value="Genomic_DNA"/>
</dbReference>
<proteinExistence type="predicted"/>
<keyword evidence="2" id="KW-1185">Reference proteome</keyword>
<reference evidence="1" key="1">
    <citation type="submission" date="2024-12" db="EMBL/GenBank/DDBJ databases">
        <title>Comparative genomics and development of molecular markers within Purpureocillium lilacinum and among Purpureocillium species.</title>
        <authorList>
            <person name="Yeh Z.-Y."/>
            <person name="Ni N.-T."/>
            <person name="Lo P.-H."/>
            <person name="Mushyakhwo K."/>
            <person name="Lin C.-F."/>
            <person name="Nai Y.-S."/>
        </authorList>
    </citation>
    <scope>NUCLEOTIDE SEQUENCE</scope>
    <source>
        <strain evidence="1">NCHU-NPUST-175</strain>
    </source>
</reference>
<gene>
    <name evidence="1" type="ORF">ACCO45_003684</name>
</gene>
<evidence type="ECO:0000313" key="1">
    <source>
        <dbReference type="EMBL" id="KAL3962161.1"/>
    </source>
</evidence>
<comment type="caution">
    <text evidence="1">The sequence shown here is derived from an EMBL/GenBank/DDBJ whole genome shotgun (WGS) entry which is preliminary data.</text>
</comment>
<sequence length="304" mass="32703">MERVGTAHVPDSWAPSPKLKRSPRRPGLRLASARFAHARTTTASAILVNSVAKMPVLFAGADAYVIHRDMRMELASTRRKPRPGPFFGRAGQGHMHTRLRGREEACDTSVTVQATKHPTARLDPKAMDPLPPLSSRLEECCADNISSADLPVRPQQPVAETRQPAAAAATTQGIGAGRHTTEREEILRIKCQLPATTPLVLPQAALQTPPFPPTLDAALTRPRIQYLGQQSTARALSPQARERKEKLVNHGSPPRPCSSPGCQMPTGPPTIKRNGDGPPRPGASALPNKPLPSLALMRLSAPLS</sequence>
<dbReference type="Proteomes" id="UP001638806">
    <property type="component" value="Unassembled WGS sequence"/>
</dbReference>
<name>A0ACC4E0K4_PURLI</name>
<accession>A0ACC4E0K4</accession>